<sequence>MGDTPGREAERKKKEISRLLKEGSLSIETNTPRSATGDFWNSLSRIKNNDDYEPFVQYTHCNQILAYEVENGTRSLSAHVAGCMAKINQTKSTRGIASFMAKSADVNVPPDEKRLITIACAKFCAFDMRSFASVEGDGFQVLCQQLLDALNQTDRHAVHSDTRKLLKTIGIDQPQQLVLASTTTNIPRNKAKKKRTHLITEEDVIFDYAGENECSSDEEEDEVEQYSKGKFTFPKEETM</sequence>
<dbReference type="Gene3D" id="1.10.10.1070">
    <property type="entry name" value="Zinc finger, BED domain-containing"/>
    <property type="match status" value="1"/>
</dbReference>
<evidence type="ECO:0000313" key="4">
    <source>
        <dbReference type="Proteomes" id="UP000677228"/>
    </source>
</evidence>
<organism evidence="2 4">
    <name type="scientific">Didymodactylos carnosus</name>
    <dbReference type="NCBI Taxonomy" id="1234261"/>
    <lineage>
        <taxon>Eukaryota</taxon>
        <taxon>Metazoa</taxon>
        <taxon>Spiralia</taxon>
        <taxon>Gnathifera</taxon>
        <taxon>Rotifera</taxon>
        <taxon>Eurotatoria</taxon>
        <taxon>Bdelloidea</taxon>
        <taxon>Philodinida</taxon>
        <taxon>Philodinidae</taxon>
        <taxon>Didymodactylos</taxon>
    </lineage>
</organism>
<comment type="caution">
    <text evidence="2">The sequence shown here is derived from an EMBL/GenBank/DDBJ whole genome shotgun (WGS) entry which is preliminary data.</text>
</comment>
<dbReference type="EMBL" id="CAJOBA010040445">
    <property type="protein sequence ID" value="CAF4094735.1"/>
    <property type="molecule type" value="Genomic_DNA"/>
</dbReference>
<gene>
    <name evidence="2" type="ORF">OVA965_LOCUS28042</name>
    <name evidence="3" type="ORF">TMI583_LOCUS28790</name>
</gene>
<dbReference type="SUPFAM" id="SSF140996">
    <property type="entry name" value="Hermes dimerisation domain"/>
    <property type="match status" value="1"/>
</dbReference>
<evidence type="ECO:0000256" key="1">
    <source>
        <dbReference type="SAM" id="MobiDB-lite"/>
    </source>
</evidence>
<dbReference type="Proteomes" id="UP000682733">
    <property type="component" value="Unassembled WGS sequence"/>
</dbReference>
<protein>
    <submittedName>
        <fullName evidence="2">Uncharacterized protein</fullName>
    </submittedName>
</protein>
<dbReference type="Proteomes" id="UP000677228">
    <property type="component" value="Unassembled WGS sequence"/>
</dbReference>
<evidence type="ECO:0000313" key="3">
    <source>
        <dbReference type="EMBL" id="CAF4094735.1"/>
    </source>
</evidence>
<accession>A0A8S2F0L4</accession>
<proteinExistence type="predicted"/>
<dbReference type="EMBL" id="CAJNOK010018876">
    <property type="protein sequence ID" value="CAF1289943.1"/>
    <property type="molecule type" value="Genomic_DNA"/>
</dbReference>
<dbReference type="AlphaFoldDB" id="A0A8S2F0L4"/>
<evidence type="ECO:0000313" key="2">
    <source>
        <dbReference type="EMBL" id="CAF1289943.1"/>
    </source>
</evidence>
<name>A0A8S2F0L4_9BILA</name>
<feature type="compositionally biased region" description="Acidic residues" evidence="1">
    <location>
        <begin position="214"/>
        <end position="224"/>
    </location>
</feature>
<reference evidence="2" key="1">
    <citation type="submission" date="2021-02" db="EMBL/GenBank/DDBJ databases">
        <authorList>
            <person name="Nowell W R."/>
        </authorList>
    </citation>
    <scope>NUCLEOTIDE SEQUENCE</scope>
</reference>
<feature type="region of interest" description="Disordered" evidence="1">
    <location>
        <begin position="213"/>
        <end position="239"/>
    </location>
</feature>